<feature type="compositionally biased region" description="Pro residues" evidence="1">
    <location>
        <begin position="307"/>
        <end position="322"/>
    </location>
</feature>
<dbReference type="eggNOG" id="ENOG5031KCI">
    <property type="taxonomic scope" value="Bacteria"/>
</dbReference>
<evidence type="ECO:0000313" key="4">
    <source>
        <dbReference type="Proteomes" id="UP000010367"/>
    </source>
</evidence>
<dbReference type="OrthoDB" id="529932at2"/>
<name>K9TIS0_9CYAN</name>
<dbReference type="RefSeq" id="WP_015149381.1">
    <property type="nucleotide sequence ID" value="NC_019693.1"/>
</dbReference>
<organism evidence="3 4">
    <name type="scientific">Oscillatoria acuminata PCC 6304</name>
    <dbReference type="NCBI Taxonomy" id="56110"/>
    <lineage>
        <taxon>Bacteria</taxon>
        <taxon>Bacillati</taxon>
        <taxon>Cyanobacteriota</taxon>
        <taxon>Cyanophyceae</taxon>
        <taxon>Oscillatoriophycideae</taxon>
        <taxon>Oscillatoriales</taxon>
        <taxon>Oscillatoriaceae</taxon>
        <taxon>Oscillatoria</taxon>
    </lineage>
</organism>
<keyword evidence="4" id="KW-1185">Reference proteome</keyword>
<protein>
    <submittedName>
        <fullName evidence="3">Uncharacterized protein</fullName>
    </submittedName>
</protein>
<feature type="compositionally biased region" description="Low complexity" evidence="1">
    <location>
        <begin position="247"/>
        <end position="276"/>
    </location>
</feature>
<evidence type="ECO:0000256" key="1">
    <source>
        <dbReference type="SAM" id="MobiDB-lite"/>
    </source>
</evidence>
<proteinExistence type="predicted"/>
<accession>K9TIS0</accession>
<feature type="compositionally biased region" description="Pro residues" evidence="1">
    <location>
        <begin position="277"/>
        <end position="286"/>
    </location>
</feature>
<reference evidence="3 4" key="1">
    <citation type="submission" date="2012-06" db="EMBL/GenBank/DDBJ databases">
        <title>Finished chromosome of genome of Oscillatoria acuminata PCC 6304.</title>
        <authorList>
            <consortium name="US DOE Joint Genome Institute"/>
            <person name="Gugger M."/>
            <person name="Coursin T."/>
            <person name="Rippka R."/>
            <person name="Tandeau De Marsac N."/>
            <person name="Huntemann M."/>
            <person name="Wei C.-L."/>
            <person name="Han J."/>
            <person name="Detter J.C."/>
            <person name="Han C."/>
            <person name="Tapia R."/>
            <person name="Davenport K."/>
            <person name="Daligault H."/>
            <person name="Erkkila T."/>
            <person name="Gu W."/>
            <person name="Munk A.C.C."/>
            <person name="Teshima H."/>
            <person name="Xu Y."/>
            <person name="Chain P."/>
            <person name="Chen A."/>
            <person name="Krypides N."/>
            <person name="Mavromatis K."/>
            <person name="Markowitz V."/>
            <person name="Szeto E."/>
            <person name="Ivanova N."/>
            <person name="Mikhailova N."/>
            <person name="Ovchinnikova G."/>
            <person name="Pagani I."/>
            <person name="Pati A."/>
            <person name="Goodwin L."/>
            <person name="Peters L."/>
            <person name="Pitluck S."/>
            <person name="Woyke T."/>
            <person name="Kerfeld C."/>
        </authorList>
    </citation>
    <scope>NUCLEOTIDE SEQUENCE [LARGE SCALE GENOMIC DNA]</scope>
    <source>
        <strain evidence="3 4">PCC 6304</strain>
    </source>
</reference>
<dbReference type="STRING" id="56110.Oscil6304_3165"/>
<dbReference type="EMBL" id="CP003607">
    <property type="protein sequence ID" value="AFY82747.1"/>
    <property type="molecule type" value="Genomic_DNA"/>
</dbReference>
<feature type="compositionally biased region" description="Pro residues" evidence="1">
    <location>
        <begin position="236"/>
        <end position="246"/>
    </location>
</feature>
<dbReference type="KEGG" id="oac:Oscil6304_3165"/>
<gene>
    <name evidence="3" type="ORF">Oscil6304_3165</name>
</gene>
<dbReference type="PATRIC" id="fig|56110.3.peg.3773"/>
<dbReference type="AlphaFoldDB" id="K9TIS0"/>
<dbReference type="Proteomes" id="UP000010367">
    <property type="component" value="Chromosome"/>
</dbReference>
<feature type="region of interest" description="Disordered" evidence="1">
    <location>
        <begin position="397"/>
        <end position="417"/>
    </location>
</feature>
<feature type="compositionally biased region" description="Low complexity" evidence="1">
    <location>
        <begin position="152"/>
        <end position="162"/>
    </location>
</feature>
<dbReference type="InParanoid" id="K9TIS0"/>
<sequence>MRQLLLKVSIGMLVLILSACGGEPETPEVVAPVEPSPTTTETPTETPEESPEAAEQPESPEFEEPVVPQRPDPTSIGNLIPPTSPDERVRQLEQQRAQQGQENPFGVLDVQPVPVTPTPGAEVATPRVPEFPGRAVPNLPELPVAIGPQLPPGQAVAQAQPFQPFPGPGGGTGTRPGTPPGTGPGARPGAPSPQGPQIPDQVAQGVPNLPDLPVGIGPEQLPPRPRPPAQQAAAGPPAPPQPPTLPPLVARGVPGLPELPLGIGPEQLPPVVAQAPAGPPQPPTLPPLVARGVPGLPELPVGIGPEQLPPPPPPPIPPPPPSTDLAQGTEVTGVIRAGGQVQIIVKAPNEATSRYVKVGDRIALGEVLVKEVQNLDSADPIVILEQNGIEVGKALGEQEPPEVTPGGVNLANAALGR</sequence>
<dbReference type="PROSITE" id="PS51257">
    <property type="entry name" value="PROKAR_LIPOPROTEIN"/>
    <property type="match status" value="1"/>
</dbReference>
<feature type="chain" id="PRO_5003936636" evidence="2">
    <location>
        <begin position="22"/>
        <end position="417"/>
    </location>
</feature>
<feature type="signal peptide" evidence="2">
    <location>
        <begin position="1"/>
        <end position="21"/>
    </location>
</feature>
<keyword evidence="2" id="KW-0732">Signal</keyword>
<feature type="compositionally biased region" description="Low complexity" evidence="1">
    <location>
        <begin position="23"/>
        <end position="45"/>
    </location>
</feature>
<feature type="region of interest" description="Disordered" evidence="1">
    <location>
        <begin position="23"/>
        <end position="327"/>
    </location>
</feature>
<evidence type="ECO:0000313" key="3">
    <source>
        <dbReference type="EMBL" id="AFY82747.1"/>
    </source>
</evidence>
<dbReference type="HOGENOM" id="CLU_703300_0_0_3"/>
<evidence type="ECO:0000256" key="2">
    <source>
        <dbReference type="SAM" id="SignalP"/>
    </source>
</evidence>